<feature type="transmembrane region" description="Helical" evidence="8">
    <location>
        <begin position="302"/>
        <end position="325"/>
    </location>
</feature>
<comment type="catalytic activity">
    <reaction evidence="1">
        <text>ATP + protein L-histidine = ADP + protein N-phospho-L-histidine.</text>
        <dbReference type="EC" id="2.7.13.3"/>
    </reaction>
</comment>
<dbReference type="GO" id="GO:0005524">
    <property type="term" value="F:ATP binding"/>
    <property type="evidence" value="ECO:0007669"/>
    <property type="project" value="UniProtKB-KW"/>
</dbReference>
<keyword evidence="11" id="KW-1185">Reference proteome</keyword>
<dbReference type="SUPFAM" id="SSF55874">
    <property type="entry name" value="ATPase domain of HSP90 chaperone/DNA topoisomerase II/histidine kinase"/>
    <property type="match status" value="1"/>
</dbReference>
<dbReference type="GO" id="GO:0004673">
    <property type="term" value="F:protein histidine kinase activity"/>
    <property type="evidence" value="ECO:0007669"/>
    <property type="project" value="UniProtKB-EC"/>
</dbReference>
<keyword evidence="8" id="KW-0812">Transmembrane</keyword>
<dbReference type="Proteomes" id="UP000245390">
    <property type="component" value="Unassembled WGS sequence"/>
</dbReference>
<name>A0A316GV95_9RHOB</name>
<evidence type="ECO:0000256" key="4">
    <source>
        <dbReference type="ARBA" id="ARBA00022679"/>
    </source>
</evidence>
<evidence type="ECO:0000256" key="3">
    <source>
        <dbReference type="ARBA" id="ARBA00022553"/>
    </source>
</evidence>
<evidence type="ECO:0000256" key="8">
    <source>
        <dbReference type="SAM" id="Phobius"/>
    </source>
</evidence>
<dbReference type="SMART" id="SM00911">
    <property type="entry name" value="HWE_HK"/>
    <property type="match status" value="1"/>
</dbReference>
<dbReference type="EC" id="2.7.13.3" evidence="2"/>
<dbReference type="PANTHER" id="PTHR41523">
    <property type="entry name" value="TWO-COMPONENT SYSTEM SENSOR PROTEIN"/>
    <property type="match status" value="1"/>
</dbReference>
<dbReference type="InterPro" id="IPR011102">
    <property type="entry name" value="Sig_transdc_His_kinase_HWE"/>
</dbReference>
<dbReference type="Gene3D" id="3.30.565.10">
    <property type="entry name" value="Histidine kinase-like ATPase, C-terminal domain"/>
    <property type="match status" value="1"/>
</dbReference>
<reference evidence="10 11" key="1">
    <citation type="submission" date="2018-05" db="EMBL/GenBank/DDBJ databases">
        <title>Genomic Encyclopedia of Type Strains, Phase IV (KMG-IV): sequencing the most valuable type-strain genomes for metagenomic binning, comparative biology and taxonomic classification.</title>
        <authorList>
            <person name="Goeker M."/>
        </authorList>
    </citation>
    <scope>NUCLEOTIDE SEQUENCE [LARGE SCALE GENOMIC DNA]</scope>
    <source>
        <strain evidence="10 11">DSM 103371</strain>
    </source>
</reference>
<evidence type="ECO:0000256" key="2">
    <source>
        <dbReference type="ARBA" id="ARBA00012438"/>
    </source>
</evidence>
<proteinExistence type="predicted"/>
<dbReference type="CDD" id="cd18773">
    <property type="entry name" value="PDC1_HK_sensor"/>
    <property type="match status" value="1"/>
</dbReference>
<keyword evidence="3" id="KW-0597">Phosphoprotein</keyword>
<accession>A0A316GV95</accession>
<dbReference type="AlphaFoldDB" id="A0A316GV95"/>
<organism evidence="10 11">
    <name type="scientific">Silicimonas algicola</name>
    <dbReference type="NCBI Taxonomy" id="1826607"/>
    <lineage>
        <taxon>Bacteria</taxon>
        <taxon>Pseudomonadati</taxon>
        <taxon>Pseudomonadota</taxon>
        <taxon>Alphaproteobacteria</taxon>
        <taxon>Rhodobacterales</taxon>
        <taxon>Paracoccaceae</taxon>
    </lineage>
</organism>
<evidence type="ECO:0000256" key="6">
    <source>
        <dbReference type="ARBA" id="ARBA00022777"/>
    </source>
</evidence>
<keyword evidence="7" id="KW-0067">ATP-binding</keyword>
<keyword evidence="8" id="KW-0472">Membrane</keyword>
<evidence type="ECO:0000313" key="11">
    <source>
        <dbReference type="Proteomes" id="UP000245390"/>
    </source>
</evidence>
<feature type="transmembrane region" description="Helical" evidence="8">
    <location>
        <begin position="44"/>
        <end position="72"/>
    </location>
</feature>
<evidence type="ECO:0000259" key="9">
    <source>
        <dbReference type="SMART" id="SM00911"/>
    </source>
</evidence>
<protein>
    <recommendedName>
        <fullName evidence="2">histidine kinase</fullName>
        <ecNumber evidence="2">2.7.13.3</ecNumber>
    </recommendedName>
</protein>
<dbReference type="PANTHER" id="PTHR41523:SF8">
    <property type="entry name" value="ETHYLENE RESPONSE SENSOR PROTEIN"/>
    <property type="match status" value="1"/>
</dbReference>
<evidence type="ECO:0000313" key="10">
    <source>
        <dbReference type="EMBL" id="PWK58987.1"/>
    </source>
</evidence>
<comment type="caution">
    <text evidence="10">The sequence shown here is derived from an EMBL/GenBank/DDBJ whole genome shotgun (WGS) entry which is preliminary data.</text>
</comment>
<dbReference type="Pfam" id="PF07536">
    <property type="entry name" value="HWE_HK"/>
    <property type="match status" value="1"/>
</dbReference>
<keyword evidence="5" id="KW-0547">Nucleotide-binding</keyword>
<sequence length="569" mass="60829">MLRFPGLLLSSVLATQRSAGGSLTTKLAQTGDPDVVGGGSLRLLPIRALSAGTLIALLGLIPVLPGAAFLSYMAMDVQRERIEITQSLGSSEANYAADRLDTEIATLETLVSVFARSGWLEEDALQTLHRRARAALVGQDRHLIVLNESGRQLLNTRVPWGTQLGVSSDAGAVAMARGEDAAPVSNFFTGRVAGELVFNVLQRVDLPDGRRRVLILTRNAETLEPLVLNERTSARWNVELRDAEGTAAFRYGPQADLLADDWNAKFANAAFAVTQPLRKAPWDIVVWGSTNLVSDATPFNRAILIGGIAWFAIALATALGVGIAISRSIKSTAQFASALGSGAHPSATPSVITEVNDIRQALEDAAHRLSERDAERRMILNETAHRARNQMGLAVAMVNLTARSSTDVDEMKASLGQRLNALGRAIDVAESSSGVAPTLRSLAENQLAPFIDGHGHRFTFEGDNIHVGRSAGQSLALVLHELATNATKHGAWSVPGGHIRLVCLKGRTEVAITWTETGRAAAPPTRKGFGSQLLHSIVELGFGGSYERDFTPEGMIFRMTAPIASLEGR</sequence>
<evidence type="ECO:0000256" key="5">
    <source>
        <dbReference type="ARBA" id="ARBA00022741"/>
    </source>
</evidence>
<keyword evidence="6 10" id="KW-0418">Kinase</keyword>
<dbReference type="EMBL" id="QGGV01000001">
    <property type="protein sequence ID" value="PWK58987.1"/>
    <property type="molecule type" value="Genomic_DNA"/>
</dbReference>
<gene>
    <name evidence="10" type="ORF">C8D95_101808</name>
</gene>
<dbReference type="InterPro" id="IPR036890">
    <property type="entry name" value="HATPase_C_sf"/>
</dbReference>
<keyword evidence="4" id="KW-0808">Transferase</keyword>
<evidence type="ECO:0000256" key="7">
    <source>
        <dbReference type="ARBA" id="ARBA00022840"/>
    </source>
</evidence>
<keyword evidence="8" id="KW-1133">Transmembrane helix</keyword>
<evidence type="ECO:0000256" key="1">
    <source>
        <dbReference type="ARBA" id="ARBA00000085"/>
    </source>
</evidence>
<feature type="domain" description="Signal transduction histidine kinase HWE region" evidence="9">
    <location>
        <begin position="382"/>
        <end position="464"/>
    </location>
</feature>